<keyword evidence="4 6" id="KW-1133">Transmembrane helix</keyword>
<feature type="transmembrane region" description="Helical" evidence="6">
    <location>
        <begin position="224"/>
        <end position="245"/>
    </location>
</feature>
<feature type="transmembrane region" description="Helical" evidence="6">
    <location>
        <begin position="257"/>
        <end position="275"/>
    </location>
</feature>
<dbReference type="SUPFAM" id="SSF111352">
    <property type="entry name" value="Ammonium transporter"/>
    <property type="match status" value="1"/>
</dbReference>
<dbReference type="GO" id="GO:0097272">
    <property type="term" value="P:ammonium homeostasis"/>
    <property type="evidence" value="ECO:0007669"/>
    <property type="project" value="TreeGrafter"/>
</dbReference>
<feature type="non-terminal residue" evidence="8">
    <location>
        <position position="283"/>
    </location>
</feature>
<gene>
    <name evidence="8" type="primary">rhbg</name>
    <name evidence="8" type="ORF">B7P43_G10720</name>
</gene>
<organism evidence="8 9">
    <name type="scientific">Cryptotermes secundus</name>
    <dbReference type="NCBI Taxonomy" id="105785"/>
    <lineage>
        <taxon>Eukaryota</taxon>
        <taxon>Metazoa</taxon>
        <taxon>Ecdysozoa</taxon>
        <taxon>Arthropoda</taxon>
        <taxon>Hexapoda</taxon>
        <taxon>Insecta</taxon>
        <taxon>Pterygota</taxon>
        <taxon>Neoptera</taxon>
        <taxon>Polyneoptera</taxon>
        <taxon>Dictyoptera</taxon>
        <taxon>Blattodea</taxon>
        <taxon>Blattoidea</taxon>
        <taxon>Termitoidae</taxon>
        <taxon>Kalotermitidae</taxon>
        <taxon>Cryptotermitinae</taxon>
        <taxon>Cryptotermes</taxon>
    </lineage>
</organism>
<comment type="subcellular location">
    <subcellularLocation>
        <location evidence="1">Membrane</location>
        <topology evidence="1">Multi-pass membrane protein</topology>
    </subcellularLocation>
</comment>
<accession>A0A2J7RGZ7</accession>
<dbReference type="InterPro" id="IPR024041">
    <property type="entry name" value="NH4_transpt_AmtB-like_dom"/>
</dbReference>
<reference evidence="8 9" key="1">
    <citation type="submission" date="2017-12" db="EMBL/GenBank/DDBJ databases">
        <title>Hemimetabolous genomes reveal molecular basis of termite eusociality.</title>
        <authorList>
            <person name="Harrison M.C."/>
            <person name="Jongepier E."/>
            <person name="Robertson H.M."/>
            <person name="Arning N."/>
            <person name="Bitard-Feildel T."/>
            <person name="Chao H."/>
            <person name="Childers C.P."/>
            <person name="Dinh H."/>
            <person name="Doddapaneni H."/>
            <person name="Dugan S."/>
            <person name="Gowin J."/>
            <person name="Greiner C."/>
            <person name="Han Y."/>
            <person name="Hu H."/>
            <person name="Hughes D.S.T."/>
            <person name="Huylmans A.-K."/>
            <person name="Kemena C."/>
            <person name="Kremer L.P.M."/>
            <person name="Lee S.L."/>
            <person name="Lopez-Ezquerra A."/>
            <person name="Mallet L."/>
            <person name="Monroy-Kuhn J.M."/>
            <person name="Moser A."/>
            <person name="Murali S.C."/>
            <person name="Muzny D.M."/>
            <person name="Otani S."/>
            <person name="Piulachs M.-D."/>
            <person name="Poelchau M."/>
            <person name="Qu J."/>
            <person name="Schaub F."/>
            <person name="Wada-Katsumata A."/>
            <person name="Worley K.C."/>
            <person name="Xie Q."/>
            <person name="Ylla G."/>
            <person name="Poulsen M."/>
            <person name="Gibbs R.A."/>
            <person name="Schal C."/>
            <person name="Richards S."/>
            <person name="Belles X."/>
            <person name="Korb J."/>
            <person name="Bornberg-Bauer E."/>
        </authorList>
    </citation>
    <scope>NUCLEOTIDE SEQUENCE [LARGE SCALE GENOMIC DNA]</scope>
    <source>
        <tissue evidence="8">Whole body</tissue>
    </source>
</reference>
<evidence type="ECO:0000256" key="5">
    <source>
        <dbReference type="ARBA" id="ARBA00023136"/>
    </source>
</evidence>
<keyword evidence="9" id="KW-1185">Reference proteome</keyword>
<dbReference type="EMBL" id="NEVH01003750">
    <property type="protein sequence ID" value="PNF40087.1"/>
    <property type="molecule type" value="Genomic_DNA"/>
</dbReference>
<dbReference type="AlphaFoldDB" id="A0A2J7RGZ7"/>
<feature type="transmembrane region" description="Helical" evidence="6">
    <location>
        <begin position="6"/>
        <end position="29"/>
    </location>
</feature>
<dbReference type="Gene3D" id="1.10.3430.10">
    <property type="entry name" value="Ammonium transporter AmtB like domains"/>
    <property type="match status" value="1"/>
</dbReference>
<dbReference type="GO" id="GO:0008519">
    <property type="term" value="F:ammonium channel activity"/>
    <property type="evidence" value="ECO:0007669"/>
    <property type="project" value="InterPro"/>
</dbReference>
<dbReference type="Pfam" id="PF00909">
    <property type="entry name" value="Ammonium_transp"/>
    <property type="match status" value="1"/>
</dbReference>
<feature type="domain" description="Ammonium transporter AmtB-like" evidence="7">
    <location>
        <begin position="53"/>
        <end position="283"/>
    </location>
</feature>
<dbReference type="InParanoid" id="A0A2J7RGZ7"/>
<dbReference type="PANTHER" id="PTHR11730:SF60">
    <property type="entry name" value="RH50, ISOFORM D"/>
    <property type="match status" value="1"/>
</dbReference>
<evidence type="ECO:0000256" key="1">
    <source>
        <dbReference type="ARBA" id="ARBA00004141"/>
    </source>
</evidence>
<evidence type="ECO:0000256" key="6">
    <source>
        <dbReference type="SAM" id="Phobius"/>
    </source>
</evidence>
<dbReference type="OrthoDB" id="534912at2759"/>
<name>A0A2J7RGZ7_9NEOP</name>
<feature type="transmembrane region" description="Helical" evidence="6">
    <location>
        <begin position="63"/>
        <end position="82"/>
    </location>
</feature>
<evidence type="ECO:0000313" key="8">
    <source>
        <dbReference type="EMBL" id="PNF40087.1"/>
    </source>
</evidence>
<dbReference type="Proteomes" id="UP000235965">
    <property type="component" value="Unassembled WGS sequence"/>
</dbReference>
<keyword evidence="3 6" id="KW-0812">Transmembrane</keyword>
<evidence type="ECO:0000256" key="3">
    <source>
        <dbReference type="ARBA" id="ARBA00022692"/>
    </source>
</evidence>
<feature type="transmembrane region" description="Helical" evidence="6">
    <location>
        <begin position="123"/>
        <end position="145"/>
    </location>
</feature>
<feature type="transmembrane region" description="Helical" evidence="6">
    <location>
        <begin position="88"/>
        <end position="111"/>
    </location>
</feature>
<evidence type="ECO:0000259" key="7">
    <source>
        <dbReference type="Pfam" id="PF00909"/>
    </source>
</evidence>
<comment type="similarity">
    <text evidence="2">Belongs to the ammonium transporter (TC 2.A.49) family. Rh subfamily.</text>
</comment>
<sequence length="283" mass="30847">MDKMQYGFGIILLLVEAIIIIQMAIMAGYHSHAKATNNVGNNNDLFPRGFHVEENILRKKHPVFQDVHVMVFIGFGFLMTFLKRYGFSAIGFNLLIAALNVQWSILCSGFFHHGAEGHHIDISITSLLSADLATAALLISFGAVLGKTTPLQLVIMGLIETAIFSGNEHLGLNVFKAKDSGGSIFVHVFGAYFGLAVSFALGHGKIISQGPGLQKEGSSYNSDIFAMIGTVFLWLFWPSFNSALVDGDDQHRAVINTYLSLTACCVTAFAISSMVSEEKKFDM</sequence>
<dbReference type="PANTHER" id="PTHR11730">
    <property type="entry name" value="AMMONIUM TRANSPORTER"/>
    <property type="match status" value="1"/>
</dbReference>
<evidence type="ECO:0000256" key="2">
    <source>
        <dbReference type="ARBA" id="ARBA00011036"/>
    </source>
</evidence>
<comment type="caution">
    <text evidence="8">The sequence shown here is derived from an EMBL/GenBank/DDBJ whole genome shotgun (WGS) entry which is preliminary data.</text>
</comment>
<feature type="transmembrane region" description="Helical" evidence="6">
    <location>
        <begin position="184"/>
        <end position="204"/>
    </location>
</feature>
<dbReference type="PRINTS" id="PR00342">
    <property type="entry name" value="RHESUSRHD"/>
</dbReference>
<dbReference type="InterPro" id="IPR029020">
    <property type="entry name" value="Ammonium/urea_transptr"/>
</dbReference>
<keyword evidence="5 6" id="KW-0472">Membrane</keyword>
<evidence type="ECO:0000256" key="4">
    <source>
        <dbReference type="ARBA" id="ARBA00022989"/>
    </source>
</evidence>
<dbReference type="GO" id="GO:0005886">
    <property type="term" value="C:plasma membrane"/>
    <property type="evidence" value="ECO:0007669"/>
    <property type="project" value="InterPro"/>
</dbReference>
<evidence type="ECO:0000313" key="9">
    <source>
        <dbReference type="Proteomes" id="UP000235965"/>
    </source>
</evidence>
<dbReference type="InterPro" id="IPR002229">
    <property type="entry name" value="RhesusRHD"/>
</dbReference>
<proteinExistence type="inferred from homology"/>
<protein>
    <submittedName>
        <fullName evidence="8">Ammonium transporter Rh type B</fullName>
    </submittedName>
</protein>
<dbReference type="STRING" id="105785.A0A2J7RGZ7"/>
<dbReference type="FunCoup" id="A0A2J7RGZ7">
    <property type="interactions" value="21"/>
</dbReference>